<feature type="domain" description="HTH cro/C1-type" evidence="2">
    <location>
        <begin position="11"/>
        <end position="65"/>
    </location>
</feature>
<sequence length="154" mass="17248">MASNKTIGNNIKSYRQKKGITQKQLASLIGKTESSIQKYEAGKVEIPKNVLIKIAKQLDCSFLQLNGINADDFLPRLKEANTDPVLVFLDSIGYKVSVGDTGGVFIEIFDEEIPLMRKQYNILKEQIISYAKFATERTLYPPIMEPCDDSPATE</sequence>
<dbReference type="CDD" id="cd00093">
    <property type="entry name" value="HTH_XRE"/>
    <property type="match status" value="1"/>
</dbReference>
<evidence type="ECO:0000313" key="4">
    <source>
        <dbReference type="Proteomes" id="UP001454086"/>
    </source>
</evidence>
<dbReference type="Gene3D" id="1.10.260.40">
    <property type="entry name" value="lambda repressor-like DNA-binding domains"/>
    <property type="match status" value="1"/>
</dbReference>
<dbReference type="PROSITE" id="PS50943">
    <property type="entry name" value="HTH_CROC1"/>
    <property type="match status" value="1"/>
</dbReference>
<reference evidence="3 4" key="1">
    <citation type="submission" date="2024-03" db="EMBL/GenBank/DDBJ databases">
        <title>Human intestinal bacterial collection.</title>
        <authorList>
            <person name="Pauvert C."/>
            <person name="Hitch T.C.A."/>
            <person name="Clavel T."/>
        </authorList>
    </citation>
    <scope>NUCLEOTIDE SEQUENCE [LARGE SCALE GENOMIC DNA]</scope>
    <source>
        <strain evidence="3 4">CLA-SR-H021</strain>
    </source>
</reference>
<comment type="caution">
    <text evidence="3">The sequence shown here is derived from an EMBL/GenBank/DDBJ whole genome shotgun (WGS) entry which is preliminary data.</text>
</comment>
<evidence type="ECO:0000256" key="1">
    <source>
        <dbReference type="ARBA" id="ARBA00023125"/>
    </source>
</evidence>
<evidence type="ECO:0000313" key="3">
    <source>
        <dbReference type="EMBL" id="MEQ2424364.1"/>
    </source>
</evidence>
<dbReference type="RefSeq" id="WP_025483606.1">
    <property type="nucleotide sequence ID" value="NZ_JAJFEB010000028.1"/>
</dbReference>
<keyword evidence="4" id="KW-1185">Reference proteome</keyword>
<protein>
    <submittedName>
        <fullName evidence="3">Helix-turn-helix transcriptional regulator</fullName>
    </submittedName>
</protein>
<name>A0ABV1D5K7_9FIRM</name>
<dbReference type="SUPFAM" id="SSF47413">
    <property type="entry name" value="lambda repressor-like DNA-binding domains"/>
    <property type="match status" value="1"/>
</dbReference>
<dbReference type="SMART" id="SM00530">
    <property type="entry name" value="HTH_XRE"/>
    <property type="match status" value="1"/>
</dbReference>
<dbReference type="InterPro" id="IPR001387">
    <property type="entry name" value="Cro/C1-type_HTH"/>
</dbReference>
<dbReference type="PANTHER" id="PTHR46558">
    <property type="entry name" value="TRACRIPTIONAL REGULATORY PROTEIN-RELATED-RELATED"/>
    <property type="match status" value="1"/>
</dbReference>
<keyword evidence="1" id="KW-0238">DNA-binding</keyword>
<dbReference type="Pfam" id="PF01381">
    <property type="entry name" value="HTH_3"/>
    <property type="match status" value="1"/>
</dbReference>
<proteinExistence type="predicted"/>
<accession>A0ABV1D5K7</accession>
<dbReference type="PANTHER" id="PTHR46558:SF11">
    <property type="entry name" value="HTH-TYPE TRANSCRIPTIONAL REGULATOR XRE"/>
    <property type="match status" value="1"/>
</dbReference>
<evidence type="ECO:0000259" key="2">
    <source>
        <dbReference type="PROSITE" id="PS50943"/>
    </source>
</evidence>
<organism evidence="3 4">
    <name type="scientific">Enterocloster hominis</name>
    <name type="common">ex Hitch et al. 2024</name>
    <dbReference type="NCBI Taxonomy" id="1917870"/>
    <lineage>
        <taxon>Bacteria</taxon>
        <taxon>Bacillati</taxon>
        <taxon>Bacillota</taxon>
        <taxon>Clostridia</taxon>
        <taxon>Lachnospirales</taxon>
        <taxon>Lachnospiraceae</taxon>
        <taxon>Enterocloster</taxon>
    </lineage>
</organism>
<gene>
    <name evidence="3" type="ORF">WMQ36_05205</name>
</gene>
<dbReference type="EMBL" id="JBBMFM010000012">
    <property type="protein sequence ID" value="MEQ2424364.1"/>
    <property type="molecule type" value="Genomic_DNA"/>
</dbReference>
<dbReference type="InterPro" id="IPR010982">
    <property type="entry name" value="Lambda_DNA-bd_dom_sf"/>
</dbReference>
<dbReference type="Proteomes" id="UP001454086">
    <property type="component" value="Unassembled WGS sequence"/>
</dbReference>